<dbReference type="Gene3D" id="3.90.550.10">
    <property type="entry name" value="Spore Coat Polysaccharide Biosynthesis Protein SpsA, Chain A"/>
    <property type="match status" value="1"/>
</dbReference>
<dbReference type="Pfam" id="PF00535">
    <property type="entry name" value="Glycos_transf_2"/>
    <property type="match status" value="1"/>
</dbReference>
<feature type="transmembrane region" description="Helical" evidence="1">
    <location>
        <begin position="309"/>
        <end position="328"/>
    </location>
</feature>
<feature type="domain" description="Glycosyltransferase 2-like" evidence="2">
    <location>
        <begin position="12"/>
        <end position="174"/>
    </location>
</feature>
<dbReference type="CDD" id="cd00761">
    <property type="entry name" value="Glyco_tranf_GTA_type"/>
    <property type="match status" value="1"/>
</dbReference>
<proteinExistence type="predicted"/>
<dbReference type="InterPro" id="IPR001173">
    <property type="entry name" value="Glyco_trans_2-like"/>
</dbReference>
<protein>
    <recommendedName>
        <fullName evidence="6">Glycosyltransferase 2-like domain-containing protein</fullName>
    </recommendedName>
</protein>
<dbReference type="InterPro" id="IPR050834">
    <property type="entry name" value="Glycosyltransf_2"/>
</dbReference>
<dbReference type="InterPro" id="IPR041698">
    <property type="entry name" value="Methyltransf_25"/>
</dbReference>
<dbReference type="InterPro" id="IPR029044">
    <property type="entry name" value="Nucleotide-diphossugar_trans"/>
</dbReference>
<organism evidence="4 5">
    <name type="scientific">Candidatus Wildermuthbacteria bacterium RIFCSPHIGHO2_02_FULL_45_25</name>
    <dbReference type="NCBI Taxonomy" id="1802450"/>
    <lineage>
        <taxon>Bacteria</taxon>
        <taxon>Candidatus Wildermuthiibacteriota</taxon>
    </lineage>
</organism>
<dbReference type="SUPFAM" id="SSF53448">
    <property type="entry name" value="Nucleotide-diphospho-sugar transferases"/>
    <property type="match status" value="1"/>
</dbReference>
<evidence type="ECO:0000259" key="2">
    <source>
        <dbReference type="Pfam" id="PF00535"/>
    </source>
</evidence>
<keyword evidence="1" id="KW-0812">Transmembrane</keyword>
<accession>A0A1G2R2R5</accession>
<evidence type="ECO:0008006" key="6">
    <source>
        <dbReference type="Google" id="ProtNLM"/>
    </source>
</evidence>
<keyword evidence="1" id="KW-1133">Transmembrane helix</keyword>
<gene>
    <name evidence="4" type="ORF">A3C04_03625</name>
</gene>
<feature type="transmembrane region" description="Helical" evidence="1">
    <location>
        <begin position="271"/>
        <end position="289"/>
    </location>
</feature>
<evidence type="ECO:0000313" key="5">
    <source>
        <dbReference type="Proteomes" id="UP000178092"/>
    </source>
</evidence>
<dbReference type="SUPFAM" id="SSF53335">
    <property type="entry name" value="S-adenosyl-L-methionine-dependent methyltransferases"/>
    <property type="match status" value="1"/>
</dbReference>
<reference evidence="4 5" key="1">
    <citation type="journal article" date="2016" name="Nat. Commun.">
        <title>Thousands of microbial genomes shed light on interconnected biogeochemical processes in an aquifer system.</title>
        <authorList>
            <person name="Anantharaman K."/>
            <person name="Brown C.T."/>
            <person name="Hug L.A."/>
            <person name="Sharon I."/>
            <person name="Castelle C.J."/>
            <person name="Probst A.J."/>
            <person name="Thomas B.C."/>
            <person name="Singh A."/>
            <person name="Wilkins M.J."/>
            <person name="Karaoz U."/>
            <person name="Brodie E.L."/>
            <person name="Williams K.H."/>
            <person name="Hubbard S.S."/>
            <person name="Banfield J.F."/>
        </authorList>
    </citation>
    <scope>NUCLEOTIDE SEQUENCE [LARGE SCALE GENOMIC DNA]</scope>
</reference>
<evidence type="ECO:0000256" key="1">
    <source>
        <dbReference type="SAM" id="Phobius"/>
    </source>
</evidence>
<keyword evidence="1" id="KW-0472">Membrane</keyword>
<dbReference type="Proteomes" id="UP000178092">
    <property type="component" value="Unassembled WGS sequence"/>
</dbReference>
<dbReference type="CDD" id="cd02440">
    <property type="entry name" value="AdoMet_MTases"/>
    <property type="match status" value="1"/>
</dbReference>
<dbReference type="PANTHER" id="PTHR43685:SF2">
    <property type="entry name" value="GLYCOSYLTRANSFERASE 2-LIKE DOMAIN-CONTAINING PROTEIN"/>
    <property type="match status" value="1"/>
</dbReference>
<dbReference type="PANTHER" id="PTHR43685">
    <property type="entry name" value="GLYCOSYLTRANSFERASE"/>
    <property type="match status" value="1"/>
</dbReference>
<evidence type="ECO:0000259" key="3">
    <source>
        <dbReference type="Pfam" id="PF13649"/>
    </source>
</evidence>
<dbReference type="Pfam" id="PF13649">
    <property type="entry name" value="Methyltransf_25"/>
    <property type="match status" value="1"/>
</dbReference>
<name>A0A1G2R2R5_9BACT</name>
<feature type="domain" description="Methyltransferase" evidence="3">
    <location>
        <begin position="391"/>
        <end position="487"/>
    </location>
</feature>
<dbReference type="InterPro" id="IPR029063">
    <property type="entry name" value="SAM-dependent_MTases_sf"/>
</dbReference>
<sequence>MKVEQSSHKVLVCVPVWNVKEELGKTLESVSNQTYQNFDLLILDNKSTDETWEIASTFTQKYPNQAYAVQNEKNLGRIGNWNRCLEWFEKTQHTYIKFVFSGDLLEKNALEVLMKGVDDNANIGLVAAGYAVHEEKSTIAKISFPTQMNFMPPQAMERFCKEGNWVGAPFSCMIAKSSMKGARFKEGFEWAADVLFFIDVAASAPSLYIPQKIGIFEVAKRKYYQKYRNSDLAQVENLYIKYYAVEKLKKMDEKLATSMKEQIKKEDGKTIFFMLSFITLFELFGRELARRIRRGCYKNKFYMSLRQICIFLIFIRIAKWGILKWLFLAGKEKYVYMQKTFYNYHAVRSHYQKDSVQDRVVGSYEAHNVWPDYNEFLMKYVDENYKGKIALDFGCGPGRNIIQYSKRFKRLDGVDISEENIKHARENLSAHGIAHANLYVNNGVDLREMLDKSYDFVMSTITLQHICVYEIRFNLLKEFYRIVKKGGRISLQMGYGKDAPDSVSYEANNYEAFTTNRGCDVRIERIEQLKKDIEKIGFQNFEYWIRPTGPGDTHPYWIFFTAIK</sequence>
<dbReference type="AlphaFoldDB" id="A0A1G2R2R5"/>
<dbReference type="EMBL" id="MHTV01000031">
    <property type="protein sequence ID" value="OHA66542.1"/>
    <property type="molecule type" value="Genomic_DNA"/>
</dbReference>
<evidence type="ECO:0000313" key="4">
    <source>
        <dbReference type="EMBL" id="OHA66542.1"/>
    </source>
</evidence>
<dbReference type="Gene3D" id="3.40.50.150">
    <property type="entry name" value="Vaccinia Virus protein VP39"/>
    <property type="match status" value="1"/>
</dbReference>
<comment type="caution">
    <text evidence="4">The sequence shown here is derived from an EMBL/GenBank/DDBJ whole genome shotgun (WGS) entry which is preliminary data.</text>
</comment>